<protein>
    <recommendedName>
        <fullName evidence="10">Delta-like protein</fullName>
    </recommendedName>
</protein>
<dbReference type="PANTHER" id="PTHR14949:SF54">
    <property type="entry name" value="VWFD DOMAIN-CONTAINING PROTEIN"/>
    <property type="match status" value="1"/>
</dbReference>
<comment type="caution">
    <text evidence="13">The sequence shown here is derived from an EMBL/GenBank/DDBJ whole genome shotgun (WGS) entry which is preliminary data.</text>
</comment>
<dbReference type="PANTHER" id="PTHR14949">
    <property type="entry name" value="EGF-LIKE-DOMAIN, MULTIPLE 7, 8"/>
    <property type="match status" value="1"/>
</dbReference>
<feature type="signal peptide" evidence="11">
    <location>
        <begin position="1"/>
        <end position="20"/>
    </location>
</feature>
<keyword evidence="6 10" id="KW-1133">Transmembrane helix</keyword>
<evidence type="ECO:0000256" key="1">
    <source>
        <dbReference type="ARBA" id="ARBA00022473"/>
    </source>
</evidence>
<feature type="chain" id="PRO_5041667166" description="Delta-like protein" evidence="11">
    <location>
        <begin position="21"/>
        <end position="484"/>
    </location>
</feature>
<comment type="function">
    <text evidence="10">Putative Notch ligand involved in the mediation of Notch signaling.</text>
</comment>
<dbReference type="Gene3D" id="2.10.25.10">
    <property type="entry name" value="Laminin"/>
    <property type="match status" value="1"/>
</dbReference>
<keyword evidence="2 10" id="KW-0245">EGF-like domain</keyword>
<comment type="subcellular location">
    <subcellularLocation>
        <location evidence="10">Membrane</location>
        <topology evidence="10">Single-pass type I membrane protein</topology>
    </subcellularLocation>
</comment>
<dbReference type="PROSITE" id="PS51051">
    <property type="entry name" value="DSL"/>
    <property type="match status" value="1"/>
</dbReference>
<dbReference type="Pfam" id="PF07657">
    <property type="entry name" value="MNNL"/>
    <property type="match status" value="2"/>
</dbReference>
<dbReference type="InterPro" id="IPR000742">
    <property type="entry name" value="EGF"/>
</dbReference>
<evidence type="ECO:0000259" key="12">
    <source>
        <dbReference type="PROSITE" id="PS51051"/>
    </source>
</evidence>
<dbReference type="GO" id="GO:0009986">
    <property type="term" value="C:cell surface"/>
    <property type="evidence" value="ECO:0007669"/>
    <property type="project" value="TreeGrafter"/>
</dbReference>
<dbReference type="AlphaFoldDB" id="A0AA88PXI9"/>
<dbReference type="GO" id="GO:0005102">
    <property type="term" value="F:signaling receptor binding"/>
    <property type="evidence" value="ECO:0007669"/>
    <property type="project" value="TreeGrafter"/>
</dbReference>
<feature type="disulfide bond" evidence="9">
    <location>
        <begin position="162"/>
        <end position="171"/>
    </location>
</feature>
<keyword evidence="3 10" id="KW-0812">Transmembrane</keyword>
<dbReference type="SMART" id="SM00051">
    <property type="entry name" value="DSL"/>
    <property type="match status" value="1"/>
</dbReference>
<feature type="disulfide bond" evidence="9">
    <location>
        <begin position="175"/>
        <end position="187"/>
    </location>
</feature>
<keyword evidence="8" id="KW-0325">Glycoprotein</keyword>
<evidence type="ECO:0000256" key="3">
    <source>
        <dbReference type="ARBA" id="ARBA00022692"/>
    </source>
</evidence>
<name>A0AA88PXI9_9TELE</name>
<dbReference type="Gene3D" id="2.60.40.3510">
    <property type="match status" value="2"/>
</dbReference>
<dbReference type="FunFam" id="2.10.25.140:FF:000001">
    <property type="entry name" value="Delta-like protein"/>
    <property type="match status" value="1"/>
</dbReference>
<dbReference type="GO" id="GO:0005576">
    <property type="term" value="C:extracellular region"/>
    <property type="evidence" value="ECO:0007669"/>
    <property type="project" value="TreeGrafter"/>
</dbReference>
<dbReference type="InterPro" id="IPR050969">
    <property type="entry name" value="Dev_Signal_Modulators"/>
</dbReference>
<feature type="domain" description="DSL" evidence="12">
    <location>
        <begin position="160"/>
        <end position="204"/>
    </location>
</feature>
<sequence length="484" mass="53695">MSQFLSAYFLVLISVQVVKPSAVFELKVHSFTTTSSSVCQQSRDCQVFFRVCLNYTQDIVSYRLACSNGTGLTEILSTDRSSISTSAPITVPFNLKWLGTVALTVIIEAWNAESSNDHPTENLNNMIGHFATRINLTIGQEWFQDVHLGEQSELRFCYRIVCDKFYYGDDCSHFCRSRDDPFGHFTCDDTANRICLPQWKGEFCAEPICLSGCSEEHGYCEAPGQCKCLLGWQGPRCDECVPYPGQEDNKMVQFLSTYFFVLISVQLVQSSGVFELKVHSFTNTSSSVCQQSRDCQVFFHVCLNYTQDDISYRLACSNGTGVTVTFSTDQSFTSTCAPITVPFNLKRLTTVSVIIKAWDAKSSNDHPTENLNNISHFATKINLTIGQKWSQHVHFGEQMLAINFACLDGKAKIADSLSAYLAVVRNMVLVRPPVNACACTDGGAFTVMSAYLSQGAYMAPVNNPGSAIVKRDGVACCATWIFND</sequence>
<dbReference type="GO" id="GO:0016020">
    <property type="term" value="C:membrane"/>
    <property type="evidence" value="ECO:0007669"/>
    <property type="project" value="UniProtKB-SubCell"/>
</dbReference>
<evidence type="ECO:0000256" key="2">
    <source>
        <dbReference type="ARBA" id="ARBA00022536"/>
    </source>
</evidence>
<feature type="disulfide bond" evidence="9">
    <location>
        <begin position="195"/>
        <end position="204"/>
    </location>
</feature>
<dbReference type="InterPro" id="IPR011651">
    <property type="entry name" value="Notch_ligand_N"/>
</dbReference>
<keyword evidence="10" id="KW-0472">Membrane</keyword>
<keyword evidence="14" id="KW-1185">Reference proteome</keyword>
<evidence type="ECO:0000256" key="8">
    <source>
        <dbReference type="ARBA" id="ARBA00023180"/>
    </source>
</evidence>
<organism evidence="13 14">
    <name type="scientific">Cirrhinus molitorella</name>
    <name type="common">mud carp</name>
    <dbReference type="NCBI Taxonomy" id="172907"/>
    <lineage>
        <taxon>Eukaryota</taxon>
        <taxon>Metazoa</taxon>
        <taxon>Chordata</taxon>
        <taxon>Craniata</taxon>
        <taxon>Vertebrata</taxon>
        <taxon>Euteleostomi</taxon>
        <taxon>Actinopterygii</taxon>
        <taxon>Neopterygii</taxon>
        <taxon>Teleostei</taxon>
        <taxon>Ostariophysi</taxon>
        <taxon>Cypriniformes</taxon>
        <taxon>Cyprinidae</taxon>
        <taxon>Labeoninae</taxon>
        <taxon>Labeonini</taxon>
        <taxon>Cirrhinus</taxon>
    </lineage>
</organism>
<dbReference type="Gene3D" id="2.10.25.140">
    <property type="match status" value="1"/>
</dbReference>
<evidence type="ECO:0000256" key="11">
    <source>
        <dbReference type="SAM" id="SignalP"/>
    </source>
</evidence>
<dbReference type="InterPro" id="IPR001774">
    <property type="entry name" value="DSL"/>
</dbReference>
<reference evidence="13" key="1">
    <citation type="submission" date="2023-08" db="EMBL/GenBank/DDBJ databases">
        <title>Chromosome-level Genome Assembly of mud carp (Cirrhinus molitorella).</title>
        <authorList>
            <person name="Liu H."/>
        </authorList>
    </citation>
    <scope>NUCLEOTIDE SEQUENCE</scope>
    <source>
        <strain evidence="13">Prfri</strain>
        <tissue evidence="13">Muscle</tissue>
    </source>
</reference>
<evidence type="ECO:0000256" key="5">
    <source>
        <dbReference type="ARBA" id="ARBA00022737"/>
    </source>
</evidence>
<keyword evidence="1 10" id="KW-0217">Developmental protein</keyword>
<dbReference type="Proteomes" id="UP001187343">
    <property type="component" value="Unassembled WGS sequence"/>
</dbReference>
<proteinExistence type="predicted"/>
<evidence type="ECO:0000256" key="4">
    <source>
        <dbReference type="ARBA" id="ARBA00022729"/>
    </source>
</evidence>
<keyword evidence="5 10" id="KW-0677">Repeat</keyword>
<accession>A0AA88PXI9</accession>
<evidence type="ECO:0000256" key="9">
    <source>
        <dbReference type="PROSITE-ProRule" id="PRU00377"/>
    </source>
</evidence>
<keyword evidence="4 10" id="KW-0732">Signal</keyword>
<evidence type="ECO:0000256" key="10">
    <source>
        <dbReference type="RuleBase" id="RU280815"/>
    </source>
</evidence>
<dbReference type="GO" id="GO:0007219">
    <property type="term" value="P:Notch signaling pathway"/>
    <property type="evidence" value="ECO:0007669"/>
    <property type="project" value="InterPro"/>
</dbReference>
<dbReference type="PROSITE" id="PS00022">
    <property type="entry name" value="EGF_1"/>
    <property type="match status" value="1"/>
</dbReference>
<dbReference type="EMBL" id="JAUYZG010000008">
    <property type="protein sequence ID" value="KAK2900536.1"/>
    <property type="molecule type" value="Genomic_DNA"/>
</dbReference>
<evidence type="ECO:0000313" key="14">
    <source>
        <dbReference type="Proteomes" id="UP001187343"/>
    </source>
</evidence>
<evidence type="ECO:0000256" key="6">
    <source>
        <dbReference type="ARBA" id="ARBA00022989"/>
    </source>
</evidence>
<evidence type="ECO:0000256" key="7">
    <source>
        <dbReference type="ARBA" id="ARBA00023157"/>
    </source>
</evidence>
<gene>
    <name evidence="13" type="ORF">Q8A67_008651</name>
</gene>
<evidence type="ECO:0000313" key="13">
    <source>
        <dbReference type="EMBL" id="KAK2900536.1"/>
    </source>
</evidence>
<keyword evidence="7 9" id="KW-1015">Disulfide bond</keyword>
<dbReference type="Pfam" id="PF01414">
    <property type="entry name" value="DSL"/>
    <property type="match status" value="1"/>
</dbReference>